<evidence type="ECO:0000256" key="5">
    <source>
        <dbReference type="ARBA" id="ARBA00022763"/>
    </source>
</evidence>
<keyword evidence="6" id="KW-0862">Zinc</keyword>
<evidence type="ECO:0000256" key="8">
    <source>
        <dbReference type="ARBA" id="ARBA00023125"/>
    </source>
</evidence>
<dbReference type="GO" id="GO:0003700">
    <property type="term" value="F:DNA-binding transcription factor activity"/>
    <property type="evidence" value="ECO:0007669"/>
    <property type="project" value="InterPro"/>
</dbReference>
<dbReference type="AlphaFoldDB" id="W4QX52"/>
<dbReference type="RefSeq" id="WP_035666784.1">
    <property type="nucleotide sequence ID" value="NZ_BAUV01000040.1"/>
</dbReference>
<dbReference type="SUPFAM" id="SSF46689">
    <property type="entry name" value="Homeodomain-like"/>
    <property type="match status" value="2"/>
</dbReference>
<organism evidence="13 14">
    <name type="scientific">Halalkalibacter akibai (strain ATCC 43226 / DSM 21942 / CIP 109018 / JCM 9157 / 1139)</name>
    <name type="common">Bacillus akibai</name>
    <dbReference type="NCBI Taxonomy" id="1236973"/>
    <lineage>
        <taxon>Bacteria</taxon>
        <taxon>Bacillati</taxon>
        <taxon>Bacillota</taxon>
        <taxon>Bacilli</taxon>
        <taxon>Bacillales</taxon>
        <taxon>Bacillaceae</taxon>
        <taxon>Halalkalibacter</taxon>
    </lineage>
</organism>
<evidence type="ECO:0000256" key="7">
    <source>
        <dbReference type="ARBA" id="ARBA00023015"/>
    </source>
</evidence>
<sequence length="182" mass="21299">MNEEEWEAIKNNETQYDGYFYYALSTTKTFCRPSCTSRTPNQKHVSIFKDVDNAIKAGFRPCTRCKPNLKEWAGYKEEVSKEVLKYIQEHFRNKFSLKQIGESLQKNPHYIHRSFKAINGITPLKYLHTLRVEEAKRLLINMQLSITYIALEVGYNDSTQLSVKFKEITGLSPSKYRESLLN</sequence>
<dbReference type="eggNOG" id="COG2169">
    <property type="taxonomic scope" value="Bacteria"/>
</dbReference>
<dbReference type="Gene3D" id="1.10.10.60">
    <property type="entry name" value="Homeodomain-like"/>
    <property type="match status" value="2"/>
</dbReference>
<dbReference type="InterPro" id="IPR009057">
    <property type="entry name" value="Homeodomain-like_sf"/>
</dbReference>
<dbReference type="SUPFAM" id="SSF57884">
    <property type="entry name" value="Ada DNA repair protein, N-terminal domain (N-Ada 10)"/>
    <property type="match status" value="1"/>
</dbReference>
<dbReference type="GO" id="GO:0006281">
    <property type="term" value="P:DNA repair"/>
    <property type="evidence" value="ECO:0007669"/>
    <property type="project" value="UniProtKB-KW"/>
</dbReference>
<dbReference type="InterPro" id="IPR016220">
    <property type="entry name" value="Me-P-triester_DNA_alkyl-Trfase"/>
</dbReference>
<keyword evidence="2" id="KW-0489">Methyltransferase</keyword>
<accession>W4QX52</accession>
<keyword evidence="4" id="KW-0479">Metal-binding</keyword>
<evidence type="ECO:0000256" key="1">
    <source>
        <dbReference type="ARBA" id="ARBA00001947"/>
    </source>
</evidence>
<dbReference type="GO" id="GO:0008270">
    <property type="term" value="F:zinc ion binding"/>
    <property type="evidence" value="ECO:0007669"/>
    <property type="project" value="InterPro"/>
</dbReference>
<keyword evidence="8" id="KW-0238">DNA-binding</keyword>
<keyword evidence="10" id="KW-0804">Transcription</keyword>
<protein>
    <submittedName>
        <fullName evidence="13">Methylphosphotriester-DNA alkyltransferase</fullName>
    </submittedName>
</protein>
<dbReference type="InterPro" id="IPR035451">
    <property type="entry name" value="Ada-like_dom_sf"/>
</dbReference>
<keyword evidence="11" id="KW-0234">DNA repair</keyword>
<dbReference type="InterPro" id="IPR004026">
    <property type="entry name" value="Ada_DNA_repair_Zn-bd"/>
</dbReference>
<dbReference type="SMART" id="SM00342">
    <property type="entry name" value="HTH_ARAC"/>
    <property type="match status" value="1"/>
</dbReference>
<dbReference type="Gene3D" id="3.40.10.10">
    <property type="entry name" value="DNA Methylphosphotriester Repair Domain"/>
    <property type="match status" value="1"/>
</dbReference>
<dbReference type="PANTHER" id="PTHR43280:SF28">
    <property type="entry name" value="HTH-TYPE TRANSCRIPTIONAL ACTIVATOR RHAS"/>
    <property type="match status" value="1"/>
</dbReference>
<dbReference type="GO" id="GO:0008168">
    <property type="term" value="F:methyltransferase activity"/>
    <property type="evidence" value="ECO:0007669"/>
    <property type="project" value="UniProtKB-KW"/>
</dbReference>
<dbReference type="PROSITE" id="PS00041">
    <property type="entry name" value="HTH_ARAC_FAMILY_1"/>
    <property type="match status" value="1"/>
</dbReference>
<evidence type="ECO:0000256" key="3">
    <source>
        <dbReference type="ARBA" id="ARBA00022679"/>
    </source>
</evidence>
<dbReference type="STRING" id="1236973.JCM9157_3885"/>
<evidence type="ECO:0000313" key="14">
    <source>
        <dbReference type="Proteomes" id="UP000018896"/>
    </source>
</evidence>
<evidence type="ECO:0000259" key="12">
    <source>
        <dbReference type="PROSITE" id="PS01124"/>
    </source>
</evidence>
<evidence type="ECO:0000256" key="6">
    <source>
        <dbReference type="ARBA" id="ARBA00022833"/>
    </source>
</evidence>
<dbReference type="OrthoDB" id="9802228at2"/>
<dbReference type="PIRSF" id="PIRSF000408">
    <property type="entry name" value="Alkyltransferas_AdaA"/>
    <property type="match status" value="1"/>
</dbReference>
<dbReference type="GO" id="GO:0043565">
    <property type="term" value="F:sequence-specific DNA binding"/>
    <property type="evidence" value="ECO:0007669"/>
    <property type="project" value="InterPro"/>
</dbReference>
<evidence type="ECO:0000256" key="9">
    <source>
        <dbReference type="ARBA" id="ARBA00023159"/>
    </source>
</evidence>
<dbReference type="Pfam" id="PF02805">
    <property type="entry name" value="Ada_Zn_binding"/>
    <property type="match status" value="1"/>
</dbReference>
<keyword evidence="9" id="KW-0010">Activator</keyword>
<keyword evidence="7" id="KW-0805">Transcription regulation</keyword>
<keyword evidence="5" id="KW-0227">DNA damage</keyword>
<evidence type="ECO:0000256" key="2">
    <source>
        <dbReference type="ARBA" id="ARBA00022603"/>
    </source>
</evidence>
<gene>
    <name evidence="13" type="ORF">JCM9157_3885</name>
</gene>
<evidence type="ECO:0000256" key="10">
    <source>
        <dbReference type="ARBA" id="ARBA00023163"/>
    </source>
</evidence>
<dbReference type="InterPro" id="IPR018062">
    <property type="entry name" value="HTH_AraC-typ_CS"/>
</dbReference>
<dbReference type="Proteomes" id="UP000018896">
    <property type="component" value="Unassembled WGS sequence"/>
</dbReference>
<name>W4QX52_HALA3</name>
<evidence type="ECO:0000256" key="4">
    <source>
        <dbReference type="ARBA" id="ARBA00022723"/>
    </source>
</evidence>
<evidence type="ECO:0000256" key="11">
    <source>
        <dbReference type="ARBA" id="ARBA00023204"/>
    </source>
</evidence>
<dbReference type="EMBL" id="BAUV01000040">
    <property type="protein sequence ID" value="GAE36676.1"/>
    <property type="molecule type" value="Genomic_DNA"/>
</dbReference>
<keyword evidence="14" id="KW-1185">Reference proteome</keyword>
<keyword evidence="3 13" id="KW-0808">Transferase</keyword>
<proteinExistence type="predicted"/>
<feature type="domain" description="HTH araC/xylS-type" evidence="12">
    <location>
        <begin position="81"/>
        <end position="179"/>
    </location>
</feature>
<comment type="caution">
    <text evidence="13">The sequence shown here is derived from an EMBL/GenBank/DDBJ whole genome shotgun (WGS) entry which is preliminary data.</text>
</comment>
<comment type="cofactor">
    <cofactor evidence="1">
        <name>Zn(2+)</name>
        <dbReference type="ChEBI" id="CHEBI:29105"/>
    </cofactor>
</comment>
<dbReference type="GO" id="GO:0032259">
    <property type="term" value="P:methylation"/>
    <property type="evidence" value="ECO:0007669"/>
    <property type="project" value="UniProtKB-KW"/>
</dbReference>
<dbReference type="PANTHER" id="PTHR43280">
    <property type="entry name" value="ARAC-FAMILY TRANSCRIPTIONAL REGULATOR"/>
    <property type="match status" value="1"/>
</dbReference>
<dbReference type="InterPro" id="IPR018060">
    <property type="entry name" value="HTH_AraC"/>
</dbReference>
<dbReference type="Pfam" id="PF12833">
    <property type="entry name" value="HTH_18"/>
    <property type="match status" value="1"/>
</dbReference>
<dbReference type="PROSITE" id="PS01124">
    <property type="entry name" value="HTH_ARAC_FAMILY_2"/>
    <property type="match status" value="1"/>
</dbReference>
<evidence type="ECO:0000313" key="13">
    <source>
        <dbReference type="EMBL" id="GAE36676.1"/>
    </source>
</evidence>
<reference evidence="13 14" key="1">
    <citation type="journal article" date="2014" name="Genome Announc.">
        <title>Draft Genome Sequences of Three Alkaliphilic Bacillus Strains, Bacillus wakoensis JCM 9140T, Bacillus akibai JCM 9157T, and Bacillus hemicellulosilyticus JCM 9152T.</title>
        <authorList>
            <person name="Yuki M."/>
            <person name="Oshima K."/>
            <person name="Suda W."/>
            <person name="Oshida Y."/>
            <person name="Kitamura K."/>
            <person name="Iida T."/>
            <person name="Hattori M."/>
            <person name="Ohkuma M."/>
        </authorList>
    </citation>
    <scope>NUCLEOTIDE SEQUENCE [LARGE SCALE GENOMIC DNA]</scope>
    <source>
        <strain evidence="13 14">JCM 9157</strain>
    </source>
</reference>